<name>A0A179D1M2_BIBTR</name>
<dbReference type="PATRIC" id="fig|1261658.3.peg.110"/>
<dbReference type="AlphaFoldDB" id="A0A179D1M2"/>
<reference evidence="1 2" key="1">
    <citation type="submission" date="2014-01" db="EMBL/GenBank/DDBJ databases">
        <authorList>
            <person name="Zuccon D."/>
        </authorList>
    </citation>
    <scope>NUCLEOTIDE SEQUENCE [LARGE SCALE GENOMIC DNA]</scope>
    <source>
        <strain evidence="1 2">Y31</strain>
    </source>
</reference>
<organism evidence="1 2">
    <name type="scientific">Bibersteinia trehalosi Y31</name>
    <dbReference type="NCBI Taxonomy" id="1261658"/>
    <lineage>
        <taxon>Bacteria</taxon>
        <taxon>Pseudomonadati</taxon>
        <taxon>Pseudomonadota</taxon>
        <taxon>Gammaproteobacteria</taxon>
        <taxon>Pasteurellales</taxon>
        <taxon>Pasteurellaceae</taxon>
        <taxon>Bibersteinia</taxon>
    </lineage>
</organism>
<sequence length="47" mass="5434">MRCVALRCVALRVYSFCFPIQAKFKKTCELYKKAVDFAEFFAKSTAC</sequence>
<dbReference type="Proteomes" id="UP000078358">
    <property type="component" value="Unassembled WGS sequence"/>
</dbReference>
<evidence type="ECO:0000313" key="1">
    <source>
        <dbReference type="EMBL" id="OAQ15790.1"/>
    </source>
</evidence>
<gene>
    <name evidence="1" type="ORF">F480_00540</name>
</gene>
<protein>
    <submittedName>
        <fullName evidence="1">Uncharacterized protein</fullName>
    </submittedName>
</protein>
<accession>A0A179D1M2</accession>
<dbReference type="EMBL" id="JACI01000001">
    <property type="protein sequence ID" value="OAQ15790.1"/>
    <property type="molecule type" value="Genomic_DNA"/>
</dbReference>
<evidence type="ECO:0000313" key="2">
    <source>
        <dbReference type="Proteomes" id="UP000078358"/>
    </source>
</evidence>
<proteinExistence type="predicted"/>
<comment type="caution">
    <text evidence="1">The sequence shown here is derived from an EMBL/GenBank/DDBJ whole genome shotgun (WGS) entry which is preliminary data.</text>
</comment>